<evidence type="ECO:0000313" key="2">
    <source>
        <dbReference type="Proteomes" id="UP001235939"/>
    </source>
</evidence>
<sequence>MARLRLERFFNVSCLNKSSNGFINKMRYMRFADWRFIHRARLNVLSLNGAKRFCPDDKRCRVCGQAERNALPCDETLSKVLCRGGTIIKAMRLQE</sequence>
<gene>
    <name evidence="1" type="ORF">LAZ67_13001543</name>
</gene>
<dbReference type="Proteomes" id="UP001235939">
    <property type="component" value="Chromosome 13"/>
</dbReference>
<protein>
    <submittedName>
        <fullName evidence="1">Uncharacterized protein</fullName>
    </submittedName>
</protein>
<organism evidence="1 2">
    <name type="scientific">Cordylochernes scorpioides</name>
    <dbReference type="NCBI Taxonomy" id="51811"/>
    <lineage>
        <taxon>Eukaryota</taxon>
        <taxon>Metazoa</taxon>
        <taxon>Ecdysozoa</taxon>
        <taxon>Arthropoda</taxon>
        <taxon>Chelicerata</taxon>
        <taxon>Arachnida</taxon>
        <taxon>Pseudoscorpiones</taxon>
        <taxon>Cheliferoidea</taxon>
        <taxon>Chernetidae</taxon>
        <taxon>Cordylochernes</taxon>
    </lineage>
</organism>
<dbReference type="EMBL" id="CP092875">
    <property type="protein sequence ID" value="UYV75840.1"/>
    <property type="molecule type" value="Genomic_DNA"/>
</dbReference>
<proteinExistence type="predicted"/>
<name>A0ABY6L8Q9_9ARAC</name>
<accession>A0ABY6L8Q9</accession>
<keyword evidence="2" id="KW-1185">Reference proteome</keyword>
<reference evidence="1 2" key="1">
    <citation type="submission" date="2022-01" db="EMBL/GenBank/DDBJ databases">
        <title>A chromosomal length assembly of Cordylochernes scorpioides.</title>
        <authorList>
            <person name="Zeh D."/>
            <person name="Zeh J."/>
        </authorList>
    </citation>
    <scope>NUCLEOTIDE SEQUENCE [LARGE SCALE GENOMIC DNA]</scope>
    <source>
        <strain evidence="1">IN4F17</strain>
        <tissue evidence="1">Whole Body</tissue>
    </source>
</reference>
<evidence type="ECO:0000313" key="1">
    <source>
        <dbReference type="EMBL" id="UYV75840.1"/>
    </source>
</evidence>